<sequence>MTAGPTRYRFNTENILELLLDRSGDWDRDLDAWVNVKLDRVDGPVPNAATVTLNPTLGEDEDSDPDADLRERFRVTVERIDSEVGAR</sequence>
<comment type="caution">
    <text evidence="1">The sequence shown here is derived from an EMBL/GenBank/DDBJ whole genome shotgun (WGS) entry which is preliminary data.</text>
</comment>
<name>A0A2T0UEX5_9ACTN</name>
<organism evidence="1 2">
    <name type="scientific">Glycomyces artemisiae</name>
    <dbReference type="NCBI Taxonomy" id="1076443"/>
    <lineage>
        <taxon>Bacteria</taxon>
        <taxon>Bacillati</taxon>
        <taxon>Actinomycetota</taxon>
        <taxon>Actinomycetes</taxon>
        <taxon>Glycomycetales</taxon>
        <taxon>Glycomycetaceae</taxon>
        <taxon>Glycomyces</taxon>
    </lineage>
</organism>
<protein>
    <submittedName>
        <fullName evidence="1">Uncharacterized protein</fullName>
    </submittedName>
</protein>
<evidence type="ECO:0000313" key="2">
    <source>
        <dbReference type="Proteomes" id="UP000238176"/>
    </source>
</evidence>
<dbReference type="EMBL" id="PVTJ01000009">
    <property type="protein sequence ID" value="PRY56473.1"/>
    <property type="molecule type" value="Genomic_DNA"/>
</dbReference>
<proteinExistence type="predicted"/>
<reference evidence="1 2" key="1">
    <citation type="submission" date="2018-03" db="EMBL/GenBank/DDBJ databases">
        <title>Genomic Encyclopedia of Type Strains, Phase III (KMG-III): the genomes of soil and plant-associated and newly described type strains.</title>
        <authorList>
            <person name="Whitman W."/>
        </authorList>
    </citation>
    <scope>NUCLEOTIDE SEQUENCE [LARGE SCALE GENOMIC DNA]</scope>
    <source>
        <strain evidence="1 2">CGMCC 4.7067</strain>
    </source>
</reference>
<gene>
    <name evidence="1" type="ORF">B0I28_109122</name>
</gene>
<dbReference type="Proteomes" id="UP000238176">
    <property type="component" value="Unassembled WGS sequence"/>
</dbReference>
<keyword evidence="2" id="KW-1185">Reference proteome</keyword>
<dbReference type="AlphaFoldDB" id="A0A2T0UEX5"/>
<accession>A0A2T0UEX5</accession>
<evidence type="ECO:0000313" key="1">
    <source>
        <dbReference type="EMBL" id="PRY56473.1"/>
    </source>
</evidence>
<dbReference type="RefSeq" id="WP_106365898.1">
    <property type="nucleotide sequence ID" value="NZ_PVTJ01000009.1"/>
</dbReference>